<dbReference type="AlphaFoldDB" id="A0A642URA3"/>
<feature type="region of interest" description="Disordered" evidence="1">
    <location>
        <begin position="277"/>
        <end position="317"/>
    </location>
</feature>
<evidence type="ECO:0000256" key="1">
    <source>
        <dbReference type="SAM" id="MobiDB-lite"/>
    </source>
</evidence>
<organism evidence="2 3">
    <name type="scientific">Trichomonascus ciferrii</name>
    <dbReference type="NCBI Taxonomy" id="44093"/>
    <lineage>
        <taxon>Eukaryota</taxon>
        <taxon>Fungi</taxon>
        <taxon>Dikarya</taxon>
        <taxon>Ascomycota</taxon>
        <taxon>Saccharomycotina</taxon>
        <taxon>Dipodascomycetes</taxon>
        <taxon>Dipodascales</taxon>
        <taxon>Trichomonascaceae</taxon>
        <taxon>Trichomonascus</taxon>
        <taxon>Trichomonascus ciferrii complex</taxon>
    </lineage>
</organism>
<protein>
    <submittedName>
        <fullName evidence="2">Uncharacterized protein</fullName>
    </submittedName>
</protein>
<feature type="compositionally biased region" description="Basic residues" evidence="1">
    <location>
        <begin position="302"/>
        <end position="314"/>
    </location>
</feature>
<dbReference type="VEuPathDB" id="FungiDB:TRICI_005642"/>
<proteinExistence type="predicted"/>
<accession>A0A642URA3</accession>
<reference evidence="2" key="1">
    <citation type="journal article" date="2019" name="G3 (Bethesda)">
        <title>Genome Assemblies of Two Rare Opportunistic Yeast Pathogens: Diutina rugosa (syn. Candida rugosa) and Trichomonascus ciferrii (syn. Candida ciferrii).</title>
        <authorList>
            <person name="Mixao V."/>
            <person name="Saus E."/>
            <person name="Hansen A.P."/>
            <person name="Lass-Florl C."/>
            <person name="Gabaldon T."/>
        </authorList>
    </citation>
    <scope>NUCLEOTIDE SEQUENCE</scope>
    <source>
        <strain evidence="2">CBS 4856</strain>
    </source>
</reference>
<name>A0A642URA3_9ASCO</name>
<feature type="compositionally biased region" description="Basic and acidic residues" evidence="1">
    <location>
        <begin position="277"/>
        <end position="286"/>
    </location>
</feature>
<keyword evidence="3" id="KW-1185">Reference proteome</keyword>
<comment type="caution">
    <text evidence="2">The sequence shown here is derived from an EMBL/GenBank/DDBJ whole genome shotgun (WGS) entry which is preliminary data.</text>
</comment>
<sequence>MQVSKEIFSSPEHKLLPTLALYELPKLRETPYEHTGLTWYENIKLALVNRGVPEIAFRLEMEGVGLHGLLNKFRYRRLQEISDEKLADELLSNTVQGPDEHPFGDTVSDAKWCDQKMLHFLLPKVTYVAGDSEFIGVLTLRQFEEACIRYEKNERIIITSEKISSILSKCSGHWRGELSFMRSQVIELVNEVKDFKTWSEQQLKDAFGMNLVCSTVFTAFYETLYPKNRAKSIEELRASIEFSGGGAGTDVKELMEAINGMAVNLIRQIDRDALEENQREKAKENGTLRGLKHGLNEASSKPNKRHKKTPHARAKTLENIQRMMINQGLTSVSEIQGPYATFLKHCPQHEVDEYLSPENLMTTSIDNVP</sequence>
<gene>
    <name evidence="2" type="ORF">TRICI_005642</name>
</gene>
<dbReference type="Proteomes" id="UP000761534">
    <property type="component" value="Unassembled WGS sequence"/>
</dbReference>
<evidence type="ECO:0000313" key="2">
    <source>
        <dbReference type="EMBL" id="KAA8903831.1"/>
    </source>
</evidence>
<evidence type="ECO:0000313" key="3">
    <source>
        <dbReference type="Proteomes" id="UP000761534"/>
    </source>
</evidence>
<dbReference type="EMBL" id="SWFS01000438">
    <property type="protein sequence ID" value="KAA8903831.1"/>
    <property type="molecule type" value="Genomic_DNA"/>
</dbReference>